<evidence type="ECO:0000256" key="1">
    <source>
        <dbReference type="SAM" id="MobiDB-lite"/>
    </source>
</evidence>
<dbReference type="EMBL" id="FXUV02000036">
    <property type="protein sequence ID" value="SNB75595.1"/>
    <property type="molecule type" value="Genomic_DNA"/>
</dbReference>
<name>A0A238TCF1_9NEIS</name>
<feature type="transmembrane region" description="Helical" evidence="2">
    <location>
        <begin position="12"/>
        <end position="35"/>
    </location>
</feature>
<dbReference type="STRING" id="1522312.GCA_900177895_00856"/>
<dbReference type="Pfam" id="PF07963">
    <property type="entry name" value="N_methyl"/>
    <property type="match status" value="1"/>
</dbReference>
<dbReference type="PROSITE" id="PS00409">
    <property type="entry name" value="PROKAR_NTER_METHYL"/>
    <property type="match status" value="1"/>
</dbReference>
<dbReference type="EMBL" id="FXUV01000031">
    <property type="protein sequence ID" value="SMQ12770.1"/>
    <property type="molecule type" value="Genomic_DNA"/>
</dbReference>
<proteinExistence type="predicted"/>
<reference evidence="3" key="1">
    <citation type="submission" date="2017-05" db="EMBL/GenBank/DDBJ databases">
        <authorList>
            <person name="Song R."/>
            <person name="Chenine A.L."/>
            <person name="Ruprecht R.M."/>
        </authorList>
    </citation>
    <scope>NUCLEOTIDE SEQUENCE</scope>
    <source>
        <strain evidence="3">Kingella_eburonensis</strain>
    </source>
</reference>
<evidence type="ECO:0000313" key="5">
    <source>
        <dbReference type="Proteomes" id="UP000215450"/>
    </source>
</evidence>
<keyword evidence="2" id="KW-0472">Membrane</keyword>
<organism evidence="4 5">
    <name type="scientific">Kingella negevensis</name>
    <dbReference type="NCBI Taxonomy" id="1522312"/>
    <lineage>
        <taxon>Bacteria</taxon>
        <taxon>Pseudomonadati</taxon>
        <taxon>Pseudomonadota</taxon>
        <taxon>Betaproteobacteria</taxon>
        <taxon>Neisseriales</taxon>
        <taxon>Neisseriaceae</taxon>
        <taxon>Kingella</taxon>
    </lineage>
</organism>
<dbReference type="Proteomes" id="UP000215450">
    <property type="component" value="Unassembled WGS sequence"/>
</dbReference>
<dbReference type="InterPro" id="IPR012902">
    <property type="entry name" value="N_methyl_site"/>
</dbReference>
<keyword evidence="5" id="KW-1185">Reference proteome</keyword>
<accession>A0A238TCF1</accession>
<gene>
    <name evidence="3" type="ORF">KEBURONENSIS_01586</name>
    <name evidence="4" type="ORF">KEBURONENSIS_01595</name>
</gene>
<keyword evidence="2" id="KW-1133">Transmembrane helix</keyword>
<dbReference type="AlphaFoldDB" id="A0A238TCF1"/>
<evidence type="ECO:0000313" key="4">
    <source>
        <dbReference type="EMBL" id="SNB75595.1"/>
    </source>
</evidence>
<reference evidence="5" key="3">
    <citation type="submission" date="2017-06" db="EMBL/GenBank/DDBJ databases">
        <authorList>
            <person name="Laurent S."/>
        </authorList>
    </citation>
    <scope>NUCLEOTIDE SEQUENCE [LARGE SCALE GENOMIC DNA]</scope>
</reference>
<reference evidence="4" key="2">
    <citation type="submission" date="2017-06" db="EMBL/GenBank/DDBJ databases">
        <authorList>
            <person name="Kim H.J."/>
            <person name="Triplett B.A."/>
        </authorList>
    </citation>
    <scope>NUCLEOTIDE SEQUENCE [LARGE SCALE GENOMIC DNA]</scope>
    <source>
        <strain evidence="4">Kingella_eburonensis</strain>
    </source>
</reference>
<feature type="compositionally biased region" description="Low complexity" evidence="1">
    <location>
        <begin position="74"/>
        <end position="85"/>
    </location>
</feature>
<protein>
    <submittedName>
        <fullName evidence="4">Uncharacterized protein</fullName>
    </submittedName>
</protein>
<evidence type="ECO:0000256" key="2">
    <source>
        <dbReference type="SAM" id="Phobius"/>
    </source>
</evidence>
<keyword evidence="2" id="KW-0812">Transmembrane</keyword>
<sequence>MLKSKRNAGFTLVEFLVASALSMIVITAAGGTYVITRQLNSNAQRRLDVQQNLRNAASLVTRDARNTGSFGCYSTNSTRSSGTSNFPRIENGATRQLELDTTKNDGYGVRLISQQQAQQAGFNLTNITFKGKAIAFIYGKGSAEVVDSISRDSSNNYTLNTIKVGNYSNDPDLQQTVMQKGDLVVSSCLAAVTAKPTGSNSNSITFASKQANALGSSDSNGISAELIVSKYYGAAYVVGRVNGVSSLLRYDLDASGNWQGPQLLAQNVQSLTPTFGYVEGCGNDLTTTLNKEHFVFSNQLNKKALPTIVRLNLKYNYPDSTTDIDYIINATIRSGNSCAGIFSS</sequence>
<evidence type="ECO:0000313" key="3">
    <source>
        <dbReference type="EMBL" id="SMQ12770.1"/>
    </source>
</evidence>
<feature type="region of interest" description="Disordered" evidence="1">
    <location>
        <begin position="71"/>
        <end position="91"/>
    </location>
</feature>